<dbReference type="Proteomes" id="UP000219338">
    <property type="component" value="Unassembled WGS sequence"/>
</dbReference>
<dbReference type="OrthoDB" id="2963168at2759"/>
<accession>A0A284RZ94</accession>
<evidence type="ECO:0008006" key="3">
    <source>
        <dbReference type="Google" id="ProtNLM"/>
    </source>
</evidence>
<reference evidence="2" key="1">
    <citation type="journal article" date="2017" name="Nat. Ecol. Evol.">
        <title>Genome expansion and lineage-specific genetic innovations in the forest pathogenic fungi Armillaria.</title>
        <authorList>
            <person name="Sipos G."/>
            <person name="Prasanna A.N."/>
            <person name="Walter M.C."/>
            <person name="O'Connor E."/>
            <person name="Balint B."/>
            <person name="Krizsan K."/>
            <person name="Kiss B."/>
            <person name="Hess J."/>
            <person name="Varga T."/>
            <person name="Slot J."/>
            <person name="Riley R."/>
            <person name="Boka B."/>
            <person name="Rigling D."/>
            <person name="Barry K."/>
            <person name="Lee J."/>
            <person name="Mihaltcheva S."/>
            <person name="LaButti K."/>
            <person name="Lipzen A."/>
            <person name="Waldron R."/>
            <person name="Moloney N.M."/>
            <person name="Sperisen C."/>
            <person name="Kredics L."/>
            <person name="Vagvoelgyi C."/>
            <person name="Patrignani A."/>
            <person name="Fitzpatrick D."/>
            <person name="Nagy I."/>
            <person name="Doyle S."/>
            <person name="Anderson J.B."/>
            <person name="Grigoriev I.V."/>
            <person name="Gueldener U."/>
            <person name="Muensterkoetter M."/>
            <person name="Nagy L.G."/>
        </authorList>
    </citation>
    <scope>NUCLEOTIDE SEQUENCE [LARGE SCALE GENOMIC DNA]</scope>
    <source>
        <strain evidence="2">C18/9</strain>
    </source>
</reference>
<dbReference type="OMA" id="PSVLWYT"/>
<dbReference type="STRING" id="47428.A0A284RZ94"/>
<dbReference type="CDD" id="cd10170">
    <property type="entry name" value="ASKHA_NBD_HSP70"/>
    <property type="match status" value="1"/>
</dbReference>
<dbReference type="EMBL" id="FUEG01000022">
    <property type="protein sequence ID" value="SJL14085.1"/>
    <property type="molecule type" value="Genomic_DNA"/>
</dbReference>
<dbReference type="PANTHER" id="PTHR14187:SF5">
    <property type="entry name" value="HEAT SHOCK 70 KDA PROTEIN 12A"/>
    <property type="match status" value="1"/>
</dbReference>
<dbReference type="SUPFAM" id="SSF53067">
    <property type="entry name" value="Actin-like ATPase domain"/>
    <property type="match status" value="2"/>
</dbReference>
<name>A0A284RZ94_ARMOS</name>
<gene>
    <name evidence="1" type="ORF">ARMOST_17540</name>
</gene>
<dbReference type="PANTHER" id="PTHR14187">
    <property type="entry name" value="ALPHA KINASE/ELONGATION FACTOR 2 KINASE"/>
    <property type="match status" value="1"/>
</dbReference>
<organism evidence="1 2">
    <name type="scientific">Armillaria ostoyae</name>
    <name type="common">Armillaria root rot fungus</name>
    <dbReference type="NCBI Taxonomy" id="47428"/>
    <lineage>
        <taxon>Eukaryota</taxon>
        <taxon>Fungi</taxon>
        <taxon>Dikarya</taxon>
        <taxon>Basidiomycota</taxon>
        <taxon>Agaricomycotina</taxon>
        <taxon>Agaricomycetes</taxon>
        <taxon>Agaricomycetidae</taxon>
        <taxon>Agaricales</taxon>
        <taxon>Marasmiineae</taxon>
        <taxon>Physalacriaceae</taxon>
        <taxon>Armillaria</taxon>
    </lineage>
</organism>
<evidence type="ECO:0000313" key="1">
    <source>
        <dbReference type="EMBL" id="SJL14085.1"/>
    </source>
</evidence>
<sequence length="604" mass="68349">MNTAVRKPYSGSRRKLVLAFDLGTTFSGISYTVLDPGTIPEIKGVTRFPSQEHVGSDAKIPTIMYYDREGTVKAIGAEALKENIIEAAEDEGWVKYSEFKLHLRPVIKTEGGIKSEFDVEMYNSIAPLPPGRDVVAVFADFFKYLFQCAKTFIMESHQSAETFWKSIEGHIEFILTHPNGWGGEQQSRMRRAAVQAGLVTDDDTGHARVNFVTEGEASLHFCIHHGLSSHIKNDEGVVIVDAGGGTVDISTYSSVQSAGRGAQRSFEEITAPQCHFTGSVFVTKNARKHLEEKLRGSRFEPEVDLIAECFDKTTKLRFRNAEEPAYIKFGTMRDRDPALDIRSGQLKLVGSVVSDFFRPSVDSIINAIDEQRLNTRKPITSVFLVGGFAASDWLFMKLQEYLTPLRVSFSRPDSHVNKAVADGAVSFYLDHFVSTRVAKFHYGIKVHTTYDPTNVEHQRRRNKTYLSDSGKLKVNDQYDTILAKDVQVSEDKEFRRRYHREGKLLSDLNTIEENILCYHGYKPDPRWMDTEPDVYTMLCCVTADTREAVKALALQRRPDGKSYYTFSFDIIILFGRTEMKAQICWKENGIEKRGPARVVYDRDV</sequence>
<dbReference type="InterPro" id="IPR043129">
    <property type="entry name" value="ATPase_NBD"/>
</dbReference>
<protein>
    <recommendedName>
        <fullName evidence="3">Hsp70 protein</fullName>
    </recommendedName>
</protein>
<dbReference type="Gene3D" id="3.30.420.40">
    <property type="match status" value="1"/>
</dbReference>
<keyword evidence="2" id="KW-1185">Reference proteome</keyword>
<evidence type="ECO:0000313" key="2">
    <source>
        <dbReference type="Proteomes" id="UP000219338"/>
    </source>
</evidence>
<proteinExistence type="predicted"/>
<dbReference type="AlphaFoldDB" id="A0A284RZ94"/>